<keyword evidence="4" id="KW-0804">Transcription</keyword>
<dbReference type="Pfam" id="PF17932">
    <property type="entry name" value="TetR_C_24"/>
    <property type="match status" value="1"/>
</dbReference>
<comment type="caution">
    <text evidence="8">The sequence shown here is derived from an EMBL/GenBank/DDBJ whole genome shotgun (WGS) entry which is preliminary data.</text>
</comment>
<dbReference type="PANTHER" id="PTHR30055">
    <property type="entry name" value="HTH-TYPE TRANSCRIPTIONAL REGULATOR RUTR"/>
    <property type="match status" value="1"/>
</dbReference>
<dbReference type="Gene3D" id="1.10.357.10">
    <property type="entry name" value="Tetracycline Repressor, domain 2"/>
    <property type="match status" value="1"/>
</dbReference>
<dbReference type="PROSITE" id="PS01081">
    <property type="entry name" value="HTH_TETR_1"/>
    <property type="match status" value="1"/>
</dbReference>
<protein>
    <submittedName>
        <fullName evidence="8">TetR/AcrR family transcriptional regulator</fullName>
    </submittedName>
</protein>
<accession>A0ABV3DLR4</accession>
<proteinExistence type="predicted"/>
<evidence type="ECO:0000256" key="2">
    <source>
        <dbReference type="ARBA" id="ARBA00023015"/>
    </source>
</evidence>
<dbReference type="RefSeq" id="WP_358357518.1">
    <property type="nucleotide sequence ID" value="NZ_JBEZFP010000069.1"/>
</dbReference>
<evidence type="ECO:0000256" key="3">
    <source>
        <dbReference type="ARBA" id="ARBA00023125"/>
    </source>
</evidence>
<dbReference type="InterPro" id="IPR001647">
    <property type="entry name" value="HTH_TetR"/>
</dbReference>
<dbReference type="Proteomes" id="UP001551482">
    <property type="component" value="Unassembled WGS sequence"/>
</dbReference>
<dbReference type="InterPro" id="IPR009057">
    <property type="entry name" value="Homeodomain-like_sf"/>
</dbReference>
<dbReference type="Pfam" id="PF00440">
    <property type="entry name" value="TetR_N"/>
    <property type="match status" value="1"/>
</dbReference>
<evidence type="ECO:0000259" key="7">
    <source>
        <dbReference type="PROSITE" id="PS50977"/>
    </source>
</evidence>
<evidence type="ECO:0000313" key="9">
    <source>
        <dbReference type="Proteomes" id="UP001551482"/>
    </source>
</evidence>
<dbReference type="InterPro" id="IPR050109">
    <property type="entry name" value="HTH-type_TetR-like_transc_reg"/>
</dbReference>
<dbReference type="PRINTS" id="PR00455">
    <property type="entry name" value="HTHTETR"/>
</dbReference>
<keyword evidence="1" id="KW-0678">Repressor</keyword>
<dbReference type="SUPFAM" id="SSF48498">
    <property type="entry name" value="Tetracyclin repressor-like, C-terminal domain"/>
    <property type="match status" value="1"/>
</dbReference>
<dbReference type="InterPro" id="IPR041490">
    <property type="entry name" value="KstR2_TetR_C"/>
</dbReference>
<evidence type="ECO:0000256" key="5">
    <source>
        <dbReference type="PROSITE-ProRule" id="PRU00335"/>
    </source>
</evidence>
<dbReference type="Gene3D" id="1.10.10.60">
    <property type="entry name" value="Homeodomain-like"/>
    <property type="match status" value="1"/>
</dbReference>
<evidence type="ECO:0000256" key="1">
    <source>
        <dbReference type="ARBA" id="ARBA00022491"/>
    </source>
</evidence>
<keyword evidence="3 5" id="KW-0238">DNA-binding</keyword>
<feature type="compositionally biased region" description="Low complexity" evidence="6">
    <location>
        <begin position="258"/>
        <end position="273"/>
    </location>
</feature>
<dbReference type="EMBL" id="JBEZFP010000069">
    <property type="protein sequence ID" value="MEU8136696.1"/>
    <property type="molecule type" value="Genomic_DNA"/>
</dbReference>
<organism evidence="8 9">
    <name type="scientific">Streptodolium elevatio</name>
    <dbReference type="NCBI Taxonomy" id="3157996"/>
    <lineage>
        <taxon>Bacteria</taxon>
        <taxon>Bacillati</taxon>
        <taxon>Actinomycetota</taxon>
        <taxon>Actinomycetes</taxon>
        <taxon>Kitasatosporales</taxon>
        <taxon>Streptomycetaceae</taxon>
        <taxon>Streptodolium</taxon>
    </lineage>
</organism>
<keyword evidence="9" id="KW-1185">Reference proteome</keyword>
<dbReference type="InterPro" id="IPR036271">
    <property type="entry name" value="Tet_transcr_reg_TetR-rel_C_sf"/>
</dbReference>
<sequence length="282" mass="31074">MAPRNKLMRDEIRGTATRLFGVRGIGAVTLQEIADELGVSKAALYHYFPNKEALVRAIFEDWARVGFDRISAVVVLAEPASVRLRRMIELHVLGLTRDLDLYRLGFRDEDQLPDSAREVFDKFKRDIDTAVRTVIREGVADGEFMAVDPKIAGFAAIGMCNWMFKWYRPDGEYTAEELAAMLARFALGGLLRRDPARAADQGGAIDRAALIAEMAADLQREVDTLRAAALPAHAPRSSGASEPCEPSAPDEPSEPVELSELFEPSDSSESSESPEPRQGDQP</sequence>
<feature type="region of interest" description="Disordered" evidence="6">
    <location>
        <begin position="232"/>
        <end position="282"/>
    </location>
</feature>
<dbReference type="SUPFAM" id="SSF46689">
    <property type="entry name" value="Homeodomain-like"/>
    <property type="match status" value="1"/>
</dbReference>
<feature type="DNA-binding region" description="H-T-H motif" evidence="5">
    <location>
        <begin position="29"/>
        <end position="48"/>
    </location>
</feature>
<keyword evidence="2" id="KW-0805">Transcription regulation</keyword>
<evidence type="ECO:0000256" key="4">
    <source>
        <dbReference type="ARBA" id="ARBA00023163"/>
    </source>
</evidence>
<evidence type="ECO:0000256" key="6">
    <source>
        <dbReference type="SAM" id="MobiDB-lite"/>
    </source>
</evidence>
<dbReference type="InterPro" id="IPR023772">
    <property type="entry name" value="DNA-bd_HTH_TetR-type_CS"/>
</dbReference>
<gene>
    <name evidence="8" type="ORF">AB0C36_24695</name>
</gene>
<dbReference type="PROSITE" id="PS50977">
    <property type="entry name" value="HTH_TETR_2"/>
    <property type="match status" value="1"/>
</dbReference>
<dbReference type="PANTHER" id="PTHR30055:SF175">
    <property type="entry name" value="HTH-TYPE TRANSCRIPTIONAL REPRESSOR KSTR2"/>
    <property type="match status" value="1"/>
</dbReference>
<name>A0ABV3DLR4_9ACTN</name>
<evidence type="ECO:0000313" key="8">
    <source>
        <dbReference type="EMBL" id="MEU8136696.1"/>
    </source>
</evidence>
<reference evidence="8 9" key="1">
    <citation type="submission" date="2024-06" db="EMBL/GenBank/DDBJ databases">
        <title>The Natural Products Discovery Center: Release of the First 8490 Sequenced Strains for Exploring Actinobacteria Biosynthetic Diversity.</title>
        <authorList>
            <person name="Kalkreuter E."/>
            <person name="Kautsar S.A."/>
            <person name="Yang D."/>
            <person name="Bader C.D."/>
            <person name="Teijaro C.N."/>
            <person name="Fluegel L."/>
            <person name="Davis C.M."/>
            <person name="Simpson J.R."/>
            <person name="Lauterbach L."/>
            <person name="Steele A.D."/>
            <person name="Gui C."/>
            <person name="Meng S."/>
            <person name="Li G."/>
            <person name="Viehrig K."/>
            <person name="Ye F."/>
            <person name="Su P."/>
            <person name="Kiefer A.F."/>
            <person name="Nichols A."/>
            <person name="Cepeda A.J."/>
            <person name="Yan W."/>
            <person name="Fan B."/>
            <person name="Jiang Y."/>
            <person name="Adhikari A."/>
            <person name="Zheng C.-J."/>
            <person name="Schuster L."/>
            <person name="Cowan T.M."/>
            <person name="Smanski M.J."/>
            <person name="Chevrette M.G."/>
            <person name="De Carvalho L.P.S."/>
            <person name="Shen B."/>
        </authorList>
    </citation>
    <scope>NUCLEOTIDE SEQUENCE [LARGE SCALE GENOMIC DNA]</scope>
    <source>
        <strain evidence="8 9">NPDC048946</strain>
    </source>
</reference>
<feature type="domain" description="HTH tetR-type" evidence="7">
    <location>
        <begin position="6"/>
        <end position="66"/>
    </location>
</feature>